<keyword evidence="1" id="KW-1133">Transmembrane helix</keyword>
<protein>
    <submittedName>
        <fullName evidence="2">Uncharacterized protein</fullName>
    </submittedName>
</protein>
<evidence type="ECO:0000313" key="3">
    <source>
        <dbReference type="Proteomes" id="UP000219329"/>
    </source>
</evidence>
<feature type="transmembrane region" description="Helical" evidence="1">
    <location>
        <begin position="20"/>
        <end position="38"/>
    </location>
</feature>
<name>A0A2A5WBR0_9GAMM</name>
<proteinExistence type="predicted"/>
<gene>
    <name evidence="2" type="ORF">CNF02_08210</name>
</gene>
<keyword evidence="1" id="KW-0472">Membrane</keyword>
<feature type="transmembrane region" description="Helical" evidence="1">
    <location>
        <begin position="81"/>
        <end position="100"/>
    </location>
</feature>
<accession>A0A2A5WBR0</accession>
<comment type="caution">
    <text evidence="2">The sequence shown here is derived from an EMBL/GenBank/DDBJ whole genome shotgun (WGS) entry which is preliminary data.</text>
</comment>
<feature type="transmembrane region" description="Helical" evidence="1">
    <location>
        <begin position="44"/>
        <end position="69"/>
    </location>
</feature>
<evidence type="ECO:0000256" key="1">
    <source>
        <dbReference type="SAM" id="Phobius"/>
    </source>
</evidence>
<reference evidence="2 3" key="1">
    <citation type="submission" date="2017-08" db="EMBL/GenBank/DDBJ databases">
        <title>Fine stratification of microbial communities through a metagenomic profile of the photic zone.</title>
        <authorList>
            <person name="Haro-Moreno J.M."/>
            <person name="Lopez-Perez M."/>
            <person name="De La Torre J."/>
            <person name="Picazo A."/>
            <person name="Camacho A."/>
            <person name="Rodriguez-Valera F."/>
        </authorList>
    </citation>
    <scope>NUCLEOTIDE SEQUENCE [LARGE SCALE GENOMIC DNA]</scope>
    <source>
        <strain evidence="2">MED-G28</strain>
    </source>
</reference>
<sequence length="109" mass="12073">MSNILAQINERLEPAEEIFFKWLNRIFISGILVGSAWIDDAPPLVIAAFILTLYIFIRVMLASVSIYSVAPFNAKVAKTMFAILSFGILGLSFLTVATFVERISIFVVG</sequence>
<keyword evidence="1" id="KW-0812">Transmembrane</keyword>
<dbReference type="AlphaFoldDB" id="A0A2A5WBR0"/>
<evidence type="ECO:0000313" key="2">
    <source>
        <dbReference type="EMBL" id="PDH33697.1"/>
    </source>
</evidence>
<organism evidence="2 3">
    <name type="scientific">OM182 bacterium MED-G28</name>
    <dbReference type="NCBI Taxonomy" id="1986256"/>
    <lineage>
        <taxon>Bacteria</taxon>
        <taxon>Pseudomonadati</taxon>
        <taxon>Pseudomonadota</taxon>
        <taxon>Gammaproteobacteria</taxon>
        <taxon>OMG group</taxon>
        <taxon>OM182 clade</taxon>
    </lineage>
</organism>
<dbReference type="EMBL" id="NTJZ01000007">
    <property type="protein sequence ID" value="PDH33697.1"/>
    <property type="molecule type" value="Genomic_DNA"/>
</dbReference>
<dbReference type="Proteomes" id="UP000219329">
    <property type="component" value="Unassembled WGS sequence"/>
</dbReference>